<feature type="domain" description="Zn(2)-C6 fungal-type" evidence="8">
    <location>
        <begin position="198"/>
        <end position="227"/>
    </location>
</feature>
<dbReference type="PANTHER" id="PTHR47659:SF7">
    <property type="entry name" value="FUNGAL TRANSCRIPTIONAL REGULATORY PROTEIN, N-TERMINAL DOMAIN-CONTAINING PROTEIN"/>
    <property type="match status" value="1"/>
</dbReference>
<evidence type="ECO:0000256" key="2">
    <source>
        <dbReference type="ARBA" id="ARBA00022833"/>
    </source>
</evidence>
<proteinExistence type="predicted"/>
<dbReference type="PROSITE" id="PS00463">
    <property type="entry name" value="ZN2_CY6_FUNGAL_1"/>
    <property type="match status" value="1"/>
</dbReference>
<dbReference type="OrthoDB" id="2123952at2759"/>
<dbReference type="STRING" id="685588.A0A067TNY7"/>
<dbReference type="SUPFAM" id="SSF57701">
    <property type="entry name" value="Zn2/Cys6 DNA-binding domain"/>
    <property type="match status" value="4"/>
</dbReference>
<dbReference type="PROSITE" id="PS50048">
    <property type="entry name" value="ZN2_CY6_FUNGAL_2"/>
    <property type="match status" value="4"/>
</dbReference>
<dbReference type="SMART" id="SM00066">
    <property type="entry name" value="GAL4"/>
    <property type="match status" value="4"/>
</dbReference>
<keyword evidence="2" id="KW-0862">Zinc</keyword>
<keyword evidence="10" id="KW-1185">Reference proteome</keyword>
<accession>A0A067TNY7</accession>
<evidence type="ECO:0000313" key="10">
    <source>
        <dbReference type="Proteomes" id="UP000027222"/>
    </source>
</evidence>
<keyword evidence="3" id="KW-0805">Transcription regulation</keyword>
<dbReference type="GO" id="GO:0000981">
    <property type="term" value="F:DNA-binding transcription factor activity, RNA polymerase II-specific"/>
    <property type="evidence" value="ECO:0007669"/>
    <property type="project" value="InterPro"/>
</dbReference>
<feature type="domain" description="Zn(2)-C6 fungal-type" evidence="8">
    <location>
        <begin position="24"/>
        <end position="56"/>
    </location>
</feature>
<evidence type="ECO:0000259" key="8">
    <source>
        <dbReference type="PROSITE" id="PS50048"/>
    </source>
</evidence>
<dbReference type="CDD" id="cd00067">
    <property type="entry name" value="GAL4"/>
    <property type="match status" value="3"/>
</dbReference>
<dbReference type="Proteomes" id="UP000027222">
    <property type="component" value="Unassembled WGS sequence"/>
</dbReference>
<dbReference type="PANTHER" id="PTHR47659">
    <property type="entry name" value="ZN(II)2CYS6 TRANSCRIPTION FACTOR (EUROFUNG)-RELATED"/>
    <property type="match status" value="1"/>
</dbReference>
<protein>
    <recommendedName>
        <fullName evidence="7">Transcription activator of gluconeogenesis ERT1</fullName>
    </recommendedName>
</protein>
<sequence>MSSHLSVPISDNATSVWPRRASKACASCRRDKIRCDGARPCTACAKKGYTAEQCTDGCEPCRRARLRCEDGKPCRRCLELNIECTDESTISSQRSLTPPPANRTARGGDRAKLACSSCRRDNKKCDDQRPCSRCIARGEECIHVSRGPKLVKLRCEGCRDDNKRCEDSRPCRYCLESCKQCIIVPRKGRGHGTRVKAACTSCRRDKIRCNGDRPCTSCVKKGCECIERGCTACSRDGKTAECPHRKAQEAGLSDTGGDSTYPTETNVYRSQAPFQLVQPPMGLSAHGQDRRQWSSFVPGLQSHPLHPMYPNVVPQPQYYFPPQPSGAPNEPPFPMMQNSVFPGLSVQPSSYYYNVLDSSFGNNPPMPPNSRTGKQGN</sequence>
<evidence type="ECO:0000256" key="4">
    <source>
        <dbReference type="ARBA" id="ARBA00023125"/>
    </source>
</evidence>
<dbReference type="HOGENOM" id="CLU_061235_0_0_1"/>
<gene>
    <name evidence="9" type="ORF">GALMADRAFT_241076</name>
</gene>
<keyword evidence="4" id="KW-0238">DNA-binding</keyword>
<organism evidence="9 10">
    <name type="scientific">Galerina marginata (strain CBS 339.88)</name>
    <dbReference type="NCBI Taxonomy" id="685588"/>
    <lineage>
        <taxon>Eukaryota</taxon>
        <taxon>Fungi</taxon>
        <taxon>Dikarya</taxon>
        <taxon>Basidiomycota</taxon>
        <taxon>Agaricomycotina</taxon>
        <taxon>Agaricomycetes</taxon>
        <taxon>Agaricomycetidae</taxon>
        <taxon>Agaricales</taxon>
        <taxon>Agaricineae</taxon>
        <taxon>Strophariaceae</taxon>
        <taxon>Galerina</taxon>
    </lineage>
</organism>
<dbReference type="InterPro" id="IPR001138">
    <property type="entry name" value="Zn2Cys6_DnaBD"/>
</dbReference>
<evidence type="ECO:0000256" key="1">
    <source>
        <dbReference type="ARBA" id="ARBA00022723"/>
    </source>
</evidence>
<evidence type="ECO:0000256" key="6">
    <source>
        <dbReference type="ARBA" id="ARBA00023242"/>
    </source>
</evidence>
<keyword evidence="1" id="KW-0479">Metal-binding</keyword>
<dbReference type="GO" id="GO:0003677">
    <property type="term" value="F:DNA binding"/>
    <property type="evidence" value="ECO:0007669"/>
    <property type="project" value="UniProtKB-KW"/>
</dbReference>
<evidence type="ECO:0000256" key="3">
    <source>
        <dbReference type="ARBA" id="ARBA00023015"/>
    </source>
</evidence>
<dbReference type="Gene3D" id="4.10.240.10">
    <property type="entry name" value="Zn(2)-C6 fungal-type DNA-binding domain"/>
    <property type="match status" value="4"/>
</dbReference>
<keyword evidence="6" id="KW-0539">Nucleus</keyword>
<feature type="domain" description="Zn(2)-C6 fungal-type" evidence="8">
    <location>
        <begin position="114"/>
        <end position="143"/>
    </location>
</feature>
<dbReference type="InterPro" id="IPR036864">
    <property type="entry name" value="Zn2-C6_fun-type_DNA-bd_sf"/>
</dbReference>
<name>A0A067TNY7_GALM3</name>
<dbReference type="EMBL" id="KL142371">
    <property type="protein sequence ID" value="KDR80688.1"/>
    <property type="molecule type" value="Genomic_DNA"/>
</dbReference>
<reference evidence="10" key="1">
    <citation type="journal article" date="2014" name="Proc. Natl. Acad. Sci. U.S.A.">
        <title>Extensive sampling of basidiomycete genomes demonstrates inadequacy of the white-rot/brown-rot paradigm for wood decay fungi.</title>
        <authorList>
            <person name="Riley R."/>
            <person name="Salamov A.A."/>
            <person name="Brown D.W."/>
            <person name="Nagy L.G."/>
            <person name="Floudas D."/>
            <person name="Held B.W."/>
            <person name="Levasseur A."/>
            <person name="Lombard V."/>
            <person name="Morin E."/>
            <person name="Otillar R."/>
            <person name="Lindquist E.A."/>
            <person name="Sun H."/>
            <person name="LaButti K.M."/>
            <person name="Schmutz J."/>
            <person name="Jabbour D."/>
            <person name="Luo H."/>
            <person name="Baker S.E."/>
            <person name="Pisabarro A.G."/>
            <person name="Walton J.D."/>
            <person name="Blanchette R.A."/>
            <person name="Henrissat B."/>
            <person name="Martin F."/>
            <person name="Cullen D."/>
            <person name="Hibbett D.S."/>
            <person name="Grigoriev I.V."/>
        </authorList>
    </citation>
    <scope>NUCLEOTIDE SEQUENCE [LARGE SCALE GENOMIC DNA]</scope>
    <source>
        <strain evidence="10">CBS 339.88</strain>
    </source>
</reference>
<evidence type="ECO:0000256" key="7">
    <source>
        <dbReference type="ARBA" id="ARBA00040903"/>
    </source>
</evidence>
<keyword evidence="5" id="KW-0804">Transcription</keyword>
<evidence type="ECO:0000313" key="9">
    <source>
        <dbReference type="EMBL" id="KDR80688.1"/>
    </source>
</evidence>
<evidence type="ECO:0000256" key="5">
    <source>
        <dbReference type="ARBA" id="ARBA00023163"/>
    </source>
</evidence>
<feature type="domain" description="Zn(2)-C6 fungal-type" evidence="8">
    <location>
        <begin position="57"/>
        <end position="86"/>
    </location>
</feature>
<dbReference type="AlphaFoldDB" id="A0A067TNY7"/>
<dbReference type="GO" id="GO:0008270">
    <property type="term" value="F:zinc ion binding"/>
    <property type="evidence" value="ECO:0007669"/>
    <property type="project" value="InterPro"/>
</dbReference>
<dbReference type="Pfam" id="PF00172">
    <property type="entry name" value="Zn_clus"/>
    <property type="match status" value="4"/>
</dbReference>
<dbReference type="InterPro" id="IPR050335">
    <property type="entry name" value="ERT1_acuK_gluconeogen_tf"/>
</dbReference>